<comment type="caution">
    <text evidence="4">The sequence shown here is derived from an EMBL/GenBank/DDBJ whole genome shotgun (WGS) entry which is preliminary data.</text>
</comment>
<evidence type="ECO:0000259" key="3">
    <source>
        <dbReference type="PROSITE" id="PS51186"/>
    </source>
</evidence>
<protein>
    <submittedName>
        <fullName evidence="4">GNAT family N-acetyltransferase</fullName>
    </submittedName>
</protein>
<dbReference type="Pfam" id="PF00583">
    <property type="entry name" value="Acetyltransf_1"/>
    <property type="match status" value="1"/>
</dbReference>
<evidence type="ECO:0000313" key="4">
    <source>
        <dbReference type="EMBL" id="RJQ83962.1"/>
    </source>
</evidence>
<dbReference type="PANTHER" id="PTHR43800">
    <property type="entry name" value="PEPTIDYL-LYSINE N-ACETYLTRANSFERASE YJAB"/>
    <property type="match status" value="1"/>
</dbReference>
<dbReference type="GO" id="GO:0016747">
    <property type="term" value="F:acyltransferase activity, transferring groups other than amino-acyl groups"/>
    <property type="evidence" value="ECO:0007669"/>
    <property type="project" value="InterPro"/>
</dbReference>
<keyword evidence="5" id="KW-1185">Reference proteome</keyword>
<dbReference type="Gene3D" id="3.40.630.30">
    <property type="match status" value="1"/>
</dbReference>
<sequence length="170" mass="19321">MRDLIRLAREGDLPVLRDIERAAGTCFADIGMSFVAEDEPPSVETLREFQLDGRLWVRVDAYDHPVAYLMAAVVDGCAHLDQVSVHPDYANRRIGWSLMEHMMDWARARGLPAVTLTTYVEVKWNGPYYERCGFRYLTDAELTPGLRSIRAAEAAHGLDQWPRAGMRLEL</sequence>
<dbReference type="InterPro" id="IPR000182">
    <property type="entry name" value="GNAT_dom"/>
</dbReference>
<dbReference type="PROSITE" id="PS51186">
    <property type="entry name" value="GNAT"/>
    <property type="match status" value="1"/>
</dbReference>
<dbReference type="Proteomes" id="UP000285112">
    <property type="component" value="Unassembled WGS sequence"/>
</dbReference>
<keyword evidence="2" id="KW-0012">Acyltransferase</keyword>
<gene>
    <name evidence="4" type="ORF">D5S19_18380</name>
</gene>
<evidence type="ECO:0000256" key="2">
    <source>
        <dbReference type="ARBA" id="ARBA00023315"/>
    </source>
</evidence>
<dbReference type="PANTHER" id="PTHR43800:SF1">
    <property type="entry name" value="PEPTIDYL-LYSINE N-ACETYLTRANSFERASE YJAB"/>
    <property type="match status" value="1"/>
</dbReference>
<keyword evidence="1 4" id="KW-0808">Transferase</keyword>
<feature type="domain" description="N-acetyltransferase" evidence="3">
    <location>
        <begin position="3"/>
        <end position="153"/>
    </location>
</feature>
<dbReference type="EMBL" id="QZFV01000090">
    <property type="protein sequence ID" value="RJQ83962.1"/>
    <property type="molecule type" value="Genomic_DNA"/>
</dbReference>
<dbReference type="AlphaFoldDB" id="A0A419I279"/>
<accession>A0A419I279</accession>
<dbReference type="SUPFAM" id="SSF55729">
    <property type="entry name" value="Acyl-CoA N-acyltransferases (Nat)"/>
    <property type="match status" value="1"/>
</dbReference>
<dbReference type="OrthoDB" id="572496at2"/>
<name>A0A419I279_9PSEU</name>
<organism evidence="4 5">
    <name type="scientific">Amycolatopsis panacis</name>
    <dbReference type="NCBI Taxonomy" id="2340917"/>
    <lineage>
        <taxon>Bacteria</taxon>
        <taxon>Bacillati</taxon>
        <taxon>Actinomycetota</taxon>
        <taxon>Actinomycetes</taxon>
        <taxon>Pseudonocardiales</taxon>
        <taxon>Pseudonocardiaceae</taxon>
        <taxon>Amycolatopsis</taxon>
    </lineage>
</organism>
<dbReference type="InterPro" id="IPR016181">
    <property type="entry name" value="Acyl_CoA_acyltransferase"/>
</dbReference>
<evidence type="ECO:0000313" key="5">
    <source>
        <dbReference type="Proteomes" id="UP000285112"/>
    </source>
</evidence>
<proteinExistence type="predicted"/>
<dbReference type="CDD" id="cd04301">
    <property type="entry name" value="NAT_SF"/>
    <property type="match status" value="1"/>
</dbReference>
<reference evidence="4 5" key="1">
    <citation type="submission" date="2018-09" db="EMBL/GenBank/DDBJ databases">
        <title>YIM PH 21725 draft genome.</title>
        <authorList>
            <person name="Miao C."/>
        </authorList>
    </citation>
    <scope>NUCLEOTIDE SEQUENCE [LARGE SCALE GENOMIC DNA]</scope>
    <source>
        <strain evidence="5">YIM PH21725</strain>
    </source>
</reference>
<evidence type="ECO:0000256" key="1">
    <source>
        <dbReference type="ARBA" id="ARBA00022679"/>
    </source>
</evidence>